<organism evidence="2 3">
    <name type="scientific">Vitreoscilla massiliensis</name>
    <dbReference type="NCBI Taxonomy" id="1689272"/>
    <lineage>
        <taxon>Bacteria</taxon>
        <taxon>Pseudomonadati</taxon>
        <taxon>Pseudomonadota</taxon>
        <taxon>Betaproteobacteria</taxon>
        <taxon>Neisseriales</taxon>
        <taxon>Neisseriaceae</taxon>
        <taxon>Vitreoscilla</taxon>
    </lineage>
</organism>
<keyword evidence="1" id="KW-0812">Transmembrane</keyword>
<keyword evidence="1" id="KW-0472">Membrane</keyword>
<evidence type="ECO:0000313" key="3">
    <source>
        <dbReference type="Proteomes" id="UP000832011"/>
    </source>
</evidence>
<sequence>MGESKFSLRVVPAKYGALVMPFLLSIIMTCVVSLVSTLRGVGFDGFSMMLWLSAWLTSWVVAFPVLLLALPLVKRLTGMLVKLK</sequence>
<dbReference type="Pfam" id="PF11391">
    <property type="entry name" value="DUF2798"/>
    <property type="match status" value="1"/>
</dbReference>
<evidence type="ECO:0000256" key="1">
    <source>
        <dbReference type="SAM" id="Phobius"/>
    </source>
</evidence>
<gene>
    <name evidence="2" type="ORF">LVJ82_11660</name>
</gene>
<dbReference type="RefSeq" id="WP_058356423.1">
    <property type="nucleotide sequence ID" value="NZ_CABKVG010000009.1"/>
</dbReference>
<dbReference type="InterPro" id="IPR021529">
    <property type="entry name" value="DUF2798"/>
</dbReference>
<name>A0ABY4DXW1_9NEIS</name>
<feature type="transmembrane region" description="Helical" evidence="1">
    <location>
        <begin position="15"/>
        <end position="36"/>
    </location>
</feature>
<keyword evidence="3" id="KW-1185">Reference proteome</keyword>
<evidence type="ECO:0000313" key="2">
    <source>
        <dbReference type="EMBL" id="UOO88142.1"/>
    </source>
</evidence>
<protein>
    <submittedName>
        <fullName evidence="2">DUF2798 domain-containing protein</fullName>
    </submittedName>
</protein>
<reference evidence="2 3" key="1">
    <citation type="journal article" date="2022" name="Res Sq">
        <title>Evolution of multicellular longitudinally dividing oral cavity symbionts (Neisseriaceae).</title>
        <authorList>
            <person name="Nyongesa S."/>
            <person name="Weber P."/>
            <person name="Bernet E."/>
            <person name="Pullido F."/>
            <person name="Nieckarz M."/>
            <person name="Delaby M."/>
            <person name="Nieves C."/>
            <person name="Viehboeck T."/>
            <person name="Krause N."/>
            <person name="Rivera-Millot A."/>
            <person name="Nakamura A."/>
            <person name="Vischer N."/>
            <person name="VanNieuwenhze M."/>
            <person name="Brun Y."/>
            <person name="Cava F."/>
            <person name="Bulgheresi S."/>
            <person name="Veyrier F."/>
        </authorList>
    </citation>
    <scope>NUCLEOTIDE SEQUENCE [LARGE SCALE GENOMIC DNA]</scope>
    <source>
        <strain evidence="2 3">SN4</strain>
    </source>
</reference>
<dbReference type="Proteomes" id="UP000832011">
    <property type="component" value="Chromosome"/>
</dbReference>
<dbReference type="EMBL" id="CP091511">
    <property type="protein sequence ID" value="UOO88142.1"/>
    <property type="molecule type" value="Genomic_DNA"/>
</dbReference>
<accession>A0ABY4DXW1</accession>
<keyword evidence="1" id="KW-1133">Transmembrane helix</keyword>
<proteinExistence type="predicted"/>
<feature type="transmembrane region" description="Helical" evidence="1">
    <location>
        <begin position="48"/>
        <end position="73"/>
    </location>
</feature>